<evidence type="ECO:0000313" key="1">
    <source>
        <dbReference type="EMBL" id="GBN89206.1"/>
    </source>
</evidence>
<keyword evidence="2" id="KW-1185">Reference proteome</keyword>
<evidence type="ECO:0000313" key="2">
    <source>
        <dbReference type="Proteomes" id="UP000499080"/>
    </source>
</evidence>
<organism evidence="1 2">
    <name type="scientific">Araneus ventricosus</name>
    <name type="common">Orbweaver spider</name>
    <name type="synonym">Epeira ventricosa</name>
    <dbReference type="NCBI Taxonomy" id="182803"/>
    <lineage>
        <taxon>Eukaryota</taxon>
        <taxon>Metazoa</taxon>
        <taxon>Ecdysozoa</taxon>
        <taxon>Arthropoda</taxon>
        <taxon>Chelicerata</taxon>
        <taxon>Arachnida</taxon>
        <taxon>Araneae</taxon>
        <taxon>Araneomorphae</taxon>
        <taxon>Entelegynae</taxon>
        <taxon>Araneoidea</taxon>
        <taxon>Araneidae</taxon>
        <taxon>Araneus</taxon>
    </lineage>
</organism>
<dbReference type="EMBL" id="BGPR01022675">
    <property type="protein sequence ID" value="GBN89206.1"/>
    <property type="molecule type" value="Genomic_DNA"/>
</dbReference>
<sequence length="94" mass="10923">MPYFDAVATEDYFGRDLFILNHDQLTRTTSVAAVPLQPPHRTSERLILHQAYISKSGLKPAPLRFRSRKSTEALRNQQISNNMLYRFEKNLTET</sequence>
<protein>
    <submittedName>
        <fullName evidence="1">Uncharacterized protein</fullName>
    </submittedName>
</protein>
<accession>A0A4Y2SNX7</accession>
<dbReference type="AlphaFoldDB" id="A0A4Y2SNX7"/>
<comment type="caution">
    <text evidence="1">The sequence shown here is derived from an EMBL/GenBank/DDBJ whole genome shotgun (WGS) entry which is preliminary data.</text>
</comment>
<dbReference type="Proteomes" id="UP000499080">
    <property type="component" value="Unassembled WGS sequence"/>
</dbReference>
<reference evidence="1 2" key="1">
    <citation type="journal article" date="2019" name="Sci. Rep.">
        <title>Orb-weaving spider Araneus ventricosus genome elucidates the spidroin gene catalogue.</title>
        <authorList>
            <person name="Kono N."/>
            <person name="Nakamura H."/>
            <person name="Ohtoshi R."/>
            <person name="Moran D.A.P."/>
            <person name="Shinohara A."/>
            <person name="Yoshida Y."/>
            <person name="Fujiwara M."/>
            <person name="Mori M."/>
            <person name="Tomita M."/>
            <person name="Arakawa K."/>
        </authorList>
    </citation>
    <scope>NUCLEOTIDE SEQUENCE [LARGE SCALE GENOMIC DNA]</scope>
</reference>
<name>A0A4Y2SNX7_ARAVE</name>
<gene>
    <name evidence="1" type="ORF">AVEN_61970_1</name>
</gene>
<proteinExistence type="predicted"/>